<feature type="region of interest" description="Disordered" evidence="1">
    <location>
        <begin position="182"/>
        <end position="257"/>
    </location>
</feature>
<dbReference type="Proteomes" id="UP000799441">
    <property type="component" value="Unassembled WGS sequence"/>
</dbReference>
<feature type="compositionally biased region" description="Polar residues" evidence="1">
    <location>
        <begin position="1"/>
        <end position="27"/>
    </location>
</feature>
<name>A0A9P4Q4E9_9PEZI</name>
<proteinExistence type="predicted"/>
<protein>
    <submittedName>
        <fullName evidence="2">Uncharacterized protein</fullName>
    </submittedName>
</protein>
<accession>A0A9P4Q4E9</accession>
<evidence type="ECO:0000313" key="3">
    <source>
        <dbReference type="Proteomes" id="UP000799441"/>
    </source>
</evidence>
<comment type="caution">
    <text evidence="2">The sequence shown here is derived from an EMBL/GenBank/DDBJ whole genome shotgun (WGS) entry which is preliminary data.</text>
</comment>
<keyword evidence="3" id="KW-1185">Reference proteome</keyword>
<evidence type="ECO:0000256" key="1">
    <source>
        <dbReference type="SAM" id="MobiDB-lite"/>
    </source>
</evidence>
<dbReference type="AlphaFoldDB" id="A0A9P4Q4E9"/>
<reference evidence="2" key="1">
    <citation type="journal article" date="2020" name="Stud. Mycol.">
        <title>101 Dothideomycetes genomes: a test case for predicting lifestyles and emergence of pathogens.</title>
        <authorList>
            <person name="Haridas S."/>
            <person name="Albert R."/>
            <person name="Binder M."/>
            <person name="Bloem J."/>
            <person name="Labutti K."/>
            <person name="Salamov A."/>
            <person name="Andreopoulos B."/>
            <person name="Baker S."/>
            <person name="Barry K."/>
            <person name="Bills G."/>
            <person name="Bluhm B."/>
            <person name="Cannon C."/>
            <person name="Castanera R."/>
            <person name="Culley D."/>
            <person name="Daum C."/>
            <person name="Ezra D."/>
            <person name="Gonzalez J."/>
            <person name="Henrissat B."/>
            <person name="Kuo A."/>
            <person name="Liang C."/>
            <person name="Lipzen A."/>
            <person name="Lutzoni F."/>
            <person name="Magnuson J."/>
            <person name="Mondo S."/>
            <person name="Nolan M."/>
            <person name="Ohm R."/>
            <person name="Pangilinan J."/>
            <person name="Park H.-J."/>
            <person name="Ramirez L."/>
            <person name="Alfaro M."/>
            <person name="Sun H."/>
            <person name="Tritt A."/>
            <person name="Yoshinaga Y."/>
            <person name="Zwiers L.-H."/>
            <person name="Turgeon B."/>
            <person name="Goodwin S."/>
            <person name="Spatafora J."/>
            <person name="Crous P."/>
            <person name="Grigoriev I."/>
        </authorList>
    </citation>
    <scope>NUCLEOTIDE SEQUENCE</scope>
    <source>
        <strain evidence="2">CBS 116435</strain>
    </source>
</reference>
<dbReference type="EMBL" id="MU003800">
    <property type="protein sequence ID" value="KAF2720393.1"/>
    <property type="molecule type" value="Genomic_DNA"/>
</dbReference>
<sequence>MDPSHKTSMSFTPINSPHGSLTSSSGTRPAPDNFMPNVEPRQEFHPPSSPDVPDPTASLTDADIEAANTLLAISRSQDTIDHDIHALRTDGLDKIDSQILYRLAGRYLISEIRDWANEAITASNSSPLASPSASSSSKRVILGQKLVSNQQVSNRIGYQLHKLAEDRGITYKDIREELEATRKVTGQTQRQGRKKGESARATWASKRLVVPRSIPSSKKLKRSVEIESTDGADQEFGAHGSIEDMEDNLNDLPTSEE</sequence>
<evidence type="ECO:0000313" key="2">
    <source>
        <dbReference type="EMBL" id="KAF2720393.1"/>
    </source>
</evidence>
<organism evidence="2 3">
    <name type="scientific">Polychaeton citri CBS 116435</name>
    <dbReference type="NCBI Taxonomy" id="1314669"/>
    <lineage>
        <taxon>Eukaryota</taxon>
        <taxon>Fungi</taxon>
        <taxon>Dikarya</taxon>
        <taxon>Ascomycota</taxon>
        <taxon>Pezizomycotina</taxon>
        <taxon>Dothideomycetes</taxon>
        <taxon>Dothideomycetidae</taxon>
        <taxon>Capnodiales</taxon>
        <taxon>Capnodiaceae</taxon>
        <taxon>Polychaeton</taxon>
    </lineage>
</organism>
<feature type="region of interest" description="Disordered" evidence="1">
    <location>
        <begin position="1"/>
        <end position="58"/>
    </location>
</feature>
<gene>
    <name evidence="2" type="ORF">K431DRAFT_304390</name>
</gene>
<feature type="compositionally biased region" description="Acidic residues" evidence="1">
    <location>
        <begin position="243"/>
        <end position="257"/>
    </location>
</feature>